<feature type="compositionally biased region" description="Basic and acidic residues" evidence="1">
    <location>
        <begin position="203"/>
        <end position="212"/>
    </location>
</feature>
<feature type="transmembrane region" description="Helical" evidence="2">
    <location>
        <begin position="78"/>
        <end position="102"/>
    </location>
</feature>
<gene>
    <name evidence="3" type="ORF">SAMN05445060_0589</name>
</gene>
<protein>
    <submittedName>
        <fullName evidence="3">Uncharacterized protein</fullName>
    </submittedName>
</protein>
<keyword evidence="2" id="KW-0812">Transmembrane</keyword>
<organism evidence="3 4">
    <name type="scientific">Williamsia sterculiae</name>
    <dbReference type="NCBI Taxonomy" id="1344003"/>
    <lineage>
        <taxon>Bacteria</taxon>
        <taxon>Bacillati</taxon>
        <taxon>Actinomycetota</taxon>
        <taxon>Actinomycetes</taxon>
        <taxon>Mycobacteriales</taxon>
        <taxon>Nocardiaceae</taxon>
        <taxon>Williamsia</taxon>
    </lineage>
</organism>
<feature type="region of interest" description="Disordered" evidence="1">
    <location>
        <begin position="190"/>
        <end position="212"/>
    </location>
</feature>
<dbReference type="EMBL" id="FTNT01000002">
    <property type="protein sequence ID" value="SIR74426.1"/>
    <property type="molecule type" value="Genomic_DNA"/>
</dbReference>
<evidence type="ECO:0000313" key="4">
    <source>
        <dbReference type="Proteomes" id="UP000186218"/>
    </source>
</evidence>
<feature type="transmembrane region" description="Helical" evidence="2">
    <location>
        <begin position="123"/>
        <end position="142"/>
    </location>
</feature>
<evidence type="ECO:0000313" key="3">
    <source>
        <dbReference type="EMBL" id="SIR74426.1"/>
    </source>
</evidence>
<dbReference type="AlphaFoldDB" id="A0A1N7DF40"/>
<name>A0A1N7DF40_9NOCA</name>
<keyword evidence="2" id="KW-0472">Membrane</keyword>
<reference evidence="3 4" key="1">
    <citation type="submission" date="2017-01" db="EMBL/GenBank/DDBJ databases">
        <authorList>
            <person name="Mah S.A."/>
            <person name="Swanson W.J."/>
            <person name="Moy G.W."/>
            <person name="Vacquier V.D."/>
        </authorList>
    </citation>
    <scope>NUCLEOTIDE SEQUENCE [LARGE SCALE GENOMIC DNA]</scope>
    <source>
        <strain evidence="3 4">CPCC 203464</strain>
    </source>
</reference>
<proteinExistence type="predicted"/>
<dbReference type="Proteomes" id="UP000186218">
    <property type="component" value="Unassembled WGS sequence"/>
</dbReference>
<evidence type="ECO:0000256" key="2">
    <source>
        <dbReference type="SAM" id="Phobius"/>
    </source>
</evidence>
<sequence>MMTDPNSAIPETAKPRIWRRYEQWRGRRHEQFMARHAHKFARLRNQRGFHRTCVALMSALLVTLAGAVTAFFSQWFFIPWLFGVGLTVALLAVLRVITGSVGDAPPSALDEIQLAKRNSARSIGYLVVFSLMFIPYIVLIFFGSKDDLVDGHTVYATAILLVTLLLTGGSTPVVLTAWWLADPDPEDFIDPPAAVAESPTQIREAEPSRPSD</sequence>
<dbReference type="STRING" id="1344003.SAMN05445060_0589"/>
<keyword evidence="2" id="KW-1133">Transmembrane helix</keyword>
<accession>A0A1N7DF40</accession>
<evidence type="ECO:0000256" key="1">
    <source>
        <dbReference type="SAM" id="MobiDB-lite"/>
    </source>
</evidence>
<feature type="transmembrane region" description="Helical" evidence="2">
    <location>
        <begin position="52"/>
        <end position="72"/>
    </location>
</feature>
<keyword evidence="4" id="KW-1185">Reference proteome</keyword>
<feature type="transmembrane region" description="Helical" evidence="2">
    <location>
        <begin position="154"/>
        <end position="181"/>
    </location>
</feature>